<evidence type="ECO:0000313" key="4">
    <source>
        <dbReference type="Proteomes" id="UP001285908"/>
    </source>
</evidence>
<dbReference type="Proteomes" id="UP001285908">
    <property type="component" value="Unassembled WGS sequence"/>
</dbReference>
<name>A0AAJ0IF12_9PEZI</name>
<gene>
    <name evidence="3" type="ORF">B0T23DRAFT_416604</name>
</gene>
<sequence length="437" mass="49382">MPKIVLLHFNKTNLYNGDIIKHPTSSTTPSRVNPATLRASYQHSELNEDNIDNPTITRSPTRKQVTPGAPTKPNNNPPADNGNNYKESLYLSNKDDNTRNNSIDDLAYKDSPSPSASRTKKTPPNATPNQSNKQTYLSPGPRLKQVKFAADAEAVLNRRKDQLDNTRLRRVSIKAIGLATKLSPPDEDAPSKTIGRDPKYHIEPNLNYPPSGHYSIQDLKYIYIRDIHPHIENFKYKEVMSGIWDDTFDNQKAGTLHFEPVTNAGKHSKFSKYYSTIDMDLFKRIFDKDPRNVALSSGYPRGGTNKIDNLTAKSNSHIASVEREARRAEANFNRRINNLARKKNNLNQRNLMAIIEQMKEVPNNKAIPTSTSKAPLTPNDPSLKHITVRQSKAPRTTPYIRPSIKELETTVTEQGSPSPKIERKSIQREVDLETKRD</sequence>
<keyword evidence="1" id="KW-0175">Coiled coil</keyword>
<feature type="compositionally biased region" description="Polar residues" evidence="2">
    <location>
        <begin position="52"/>
        <end position="64"/>
    </location>
</feature>
<dbReference type="EMBL" id="JAULSX010000001">
    <property type="protein sequence ID" value="KAK3498981.1"/>
    <property type="molecule type" value="Genomic_DNA"/>
</dbReference>
<feature type="region of interest" description="Disordered" evidence="2">
    <location>
        <begin position="42"/>
        <end position="141"/>
    </location>
</feature>
<reference evidence="3 4" key="1">
    <citation type="journal article" date="2023" name="Mol. Phylogenet. Evol.">
        <title>Genome-scale phylogeny and comparative genomics of the fungal order Sordariales.</title>
        <authorList>
            <person name="Hensen N."/>
            <person name="Bonometti L."/>
            <person name="Westerberg I."/>
            <person name="Brannstrom I.O."/>
            <person name="Guillou S."/>
            <person name="Cros-Aarteil S."/>
            <person name="Calhoun S."/>
            <person name="Haridas S."/>
            <person name="Kuo A."/>
            <person name="Mondo S."/>
            <person name="Pangilinan J."/>
            <person name="Riley R."/>
            <person name="LaButti K."/>
            <person name="Andreopoulos B."/>
            <person name="Lipzen A."/>
            <person name="Chen C."/>
            <person name="Yan M."/>
            <person name="Daum C."/>
            <person name="Ng V."/>
            <person name="Clum A."/>
            <person name="Steindorff A."/>
            <person name="Ohm R.A."/>
            <person name="Martin F."/>
            <person name="Silar P."/>
            <person name="Natvig D.O."/>
            <person name="Lalanne C."/>
            <person name="Gautier V."/>
            <person name="Ament-Velasquez S.L."/>
            <person name="Kruys A."/>
            <person name="Hutchinson M.I."/>
            <person name="Powell A.J."/>
            <person name="Barry K."/>
            <person name="Miller A.N."/>
            <person name="Grigoriev I.V."/>
            <person name="Debuchy R."/>
            <person name="Gladieux P."/>
            <person name="Hiltunen Thoren M."/>
            <person name="Johannesson H."/>
        </authorList>
    </citation>
    <scope>NUCLEOTIDE SEQUENCE [LARGE SCALE GENOMIC DNA]</scope>
    <source>
        <strain evidence="3 4">FGSC 10403</strain>
    </source>
</reference>
<feature type="region of interest" description="Disordered" evidence="2">
    <location>
        <begin position="182"/>
        <end position="206"/>
    </location>
</feature>
<feature type="compositionally biased region" description="Low complexity" evidence="2">
    <location>
        <begin position="73"/>
        <end position="84"/>
    </location>
</feature>
<dbReference type="GeneID" id="87877259"/>
<comment type="caution">
    <text evidence="3">The sequence shown here is derived from an EMBL/GenBank/DDBJ whole genome shotgun (WGS) entry which is preliminary data.</text>
</comment>
<dbReference type="RefSeq" id="XP_062696614.1">
    <property type="nucleotide sequence ID" value="XM_062839637.1"/>
</dbReference>
<feature type="coiled-coil region" evidence="1">
    <location>
        <begin position="318"/>
        <end position="349"/>
    </location>
</feature>
<feature type="compositionally biased region" description="Polar residues" evidence="2">
    <location>
        <begin position="112"/>
        <end position="137"/>
    </location>
</feature>
<dbReference type="AlphaFoldDB" id="A0AAJ0IF12"/>
<proteinExistence type="predicted"/>
<accession>A0AAJ0IF12</accession>
<protein>
    <submittedName>
        <fullName evidence="3">Uncharacterized protein</fullName>
    </submittedName>
</protein>
<evidence type="ECO:0000256" key="1">
    <source>
        <dbReference type="SAM" id="Coils"/>
    </source>
</evidence>
<keyword evidence="4" id="KW-1185">Reference proteome</keyword>
<evidence type="ECO:0000313" key="3">
    <source>
        <dbReference type="EMBL" id="KAK3498981.1"/>
    </source>
</evidence>
<feature type="compositionally biased region" description="Basic and acidic residues" evidence="2">
    <location>
        <begin position="420"/>
        <end position="437"/>
    </location>
</feature>
<feature type="region of interest" description="Disordered" evidence="2">
    <location>
        <begin position="389"/>
        <end position="437"/>
    </location>
</feature>
<evidence type="ECO:0000256" key="2">
    <source>
        <dbReference type="SAM" id="MobiDB-lite"/>
    </source>
</evidence>
<organism evidence="3 4">
    <name type="scientific">Neurospora hispaniola</name>
    <dbReference type="NCBI Taxonomy" id="588809"/>
    <lineage>
        <taxon>Eukaryota</taxon>
        <taxon>Fungi</taxon>
        <taxon>Dikarya</taxon>
        <taxon>Ascomycota</taxon>
        <taxon>Pezizomycotina</taxon>
        <taxon>Sordariomycetes</taxon>
        <taxon>Sordariomycetidae</taxon>
        <taxon>Sordariales</taxon>
        <taxon>Sordariaceae</taxon>
        <taxon>Neurospora</taxon>
    </lineage>
</organism>